<dbReference type="GeneID" id="18483172"/>
<feature type="domain" description="Myb/SANT-like" evidence="2">
    <location>
        <begin position="21"/>
        <end position="111"/>
    </location>
</feature>
<dbReference type="Proteomes" id="UP000008984">
    <property type="component" value="Unassembled WGS sequence"/>
</dbReference>
<dbReference type="HOGENOM" id="CLU_070151_0_0_1"/>
<accession>G0RHB1</accession>
<protein>
    <submittedName>
        <fullName evidence="3">Predicted protein</fullName>
    </submittedName>
</protein>
<gene>
    <name evidence="3" type="ORF">TRIREDRAFT_121499</name>
</gene>
<proteinExistence type="predicted"/>
<feature type="region of interest" description="Disordered" evidence="1">
    <location>
        <begin position="194"/>
        <end position="275"/>
    </location>
</feature>
<dbReference type="RefSeq" id="XP_006964615.1">
    <property type="nucleotide sequence ID" value="XM_006964553.1"/>
</dbReference>
<organism evidence="4">
    <name type="scientific">Hypocrea jecorina (strain QM6a)</name>
    <name type="common">Trichoderma reesei</name>
    <dbReference type="NCBI Taxonomy" id="431241"/>
    <lineage>
        <taxon>Eukaryota</taxon>
        <taxon>Fungi</taxon>
        <taxon>Dikarya</taxon>
        <taxon>Ascomycota</taxon>
        <taxon>Pezizomycotina</taxon>
        <taxon>Sordariomycetes</taxon>
        <taxon>Hypocreomycetidae</taxon>
        <taxon>Hypocreales</taxon>
        <taxon>Hypocreaceae</taxon>
        <taxon>Trichoderma</taxon>
    </lineage>
</organism>
<evidence type="ECO:0000259" key="2">
    <source>
        <dbReference type="Pfam" id="PF12776"/>
    </source>
</evidence>
<feature type="compositionally biased region" description="Acidic residues" evidence="1">
    <location>
        <begin position="200"/>
        <end position="218"/>
    </location>
</feature>
<evidence type="ECO:0000313" key="3">
    <source>
        <dbReference type="EMBL" id="EGR49468.1"/>
    </source>
</evidence>
<dbReference type="KEGG" id="tre:TRIREDRAFT_121499"/>
<reference evidence="3 4" key="1">
    <citation type="journal article" date="2008" name="Nat. Biotechnol.">
        <title>Genome sequencing and analysis of the biomass-degrading fungus Trichoderma reesei (syn. Hypocrea jecorina).</title>
        <authorList>
            <person name="Martinez D."/>
            <person name="Berka R.M."/>
            <person name="Henrissat B."/>
            <person name="Saloheimo M."/>
            <person name="Arvas M."/>
            <person name="Baker S.E."/>
            <person name="Chapman J."/>
            <person name="Chertkov O."/>
            <person name="Coutinho P.M."/>
            <person name="Cullen D."/>
            <person name="Danchin E.G."/>
            <person name="Grigoriev I.V."/>
            <person name="Harris P."/>
            <person name="Jackson M."/>
            <person name="Kubicek C.P."/>
            <person name="Han C.S."/>
            <person name="Ho I."/>
            <person name="Larrondo L.F."/>
            <person name="de Leon A.L."/>
            <person name="Magnuson J.K."/>
            <person name="Merino S."/>
            <person name="Misra M."/>
            <person name="Nelson B."/>
            <person name="Putnam N."/>
            <person name="Robbertse B."/>
            <person name="Salamov A.A."/>
            <person name="Schmoll M."/>
            <person name="Terry A."/>
            <person name="Thayer N."/>
            <person name="Westerholm-Parvinen A."/>
            <person name="Schoch C.L."/>
            <person name="Yao J."/>
            <person name="Barabote R."/>
            <person name="Nelson M.A."/>
            <person name="Detter C."/>
            <person name="Bruce D."/>
            <person name="Kuske C.R."/>
            <person name="Xie G."/>
            <person name="Richardson P."/>
            <person name="Rokhsar D.S."/>
            <person name="Lucas S.M."/>
            <person name="Rubin E.M."/>
            <person name="Dunn-Coleman N."/>
            <person name="Ward M."/>
            <person name="Brettin T.S."/>
        </authorList>
    </citation>
    <scope>NUCLEOTIDE SEQUENCE [LARGE SCALE GENOMIC DNA]</scope>
    <source>
        <strain evidence="3 4">QM6a</strain>
    </source>
</reference>
<dbReference type="EMBL" id="GL985062">
    <property type="protein sequence ID" value="EGR49468.1"/>
    <property type="molecule type" value="Genomic_DNA"/>
</dbReference>
<keyword evidence="4" id="KW-1185">Reference proteome</keyword>
<dbReference type="AlphaFoldDB" id="G0RHB1"/>
<dbReference type="VEuPathDB" id="FungiDB:TRIREDRAFT_121499"/>
<dbReference type="Pfam" id="PF12776">
    <property type="entry name" value="Myb_DNA-bind_3"/>
    <property type="match status" value="1"/>
</dbReference>
<feature type="compositionally biased region" description="Low complexity" evidence="1">
    <location>
        <begin position="232"/>
        <end position="270"/>
    </location>
</feature>
<dbReference type="InterPro" id="IPR024752">
    <property type="entry name" value="Myb/SANT-like_dom"/>
</dbReference>
<evidence type="ECO:0000256" key="1">
    <source>
        <dbReference type="SAM" id="MobiDB-lite"/>
    </source>
</evidence>
<sequence>MSQMSAIASSQVRQSSGPVVRWSDQQTLFFLSLLLEARRQHLLESTKTKYLREGLQTLIPRMVQRFPGRPWEIRTLENKYQYLKKYWRVFAAAEKISGTSYDPATGKLSMSEQNEGLVTQRYGAMGRRVVSIGLLVGDGITFESWLEVFSNDLPAGENIVEAGDEAAFARDSQNAVLENTVSQDAIVEEEVLTQSVAVTDDGEDDITAAPESSDDDDAAGQSFISPSPPALLPAARSSSSRPTLSSQPSSSRPTPSTPRAASARPSQRSSITPSAAFRANSLAARKKKAARSDGISQSFRELTSALIARDSQPQQQQEHYVTHNQRTVGAEDFEKAIRDCFAFAEGRGMLFASRLVQWIRQDPLNPLIWNSMPSDEAKEAWVAINFPPNS</sequence>
<dbReference type="OrthoDB" id="4950153at2759"/>
<evidence type="ECO:0000313" key="4">
    <source>
        <dbReference type="Proteomes" id="UP000008984"/>
    </source>
</evidence>
<name>G0RHB1_HYPJQ</name>
<dbReference type="eggNOG" id="ENOG502RM2R">
    <property type="taxonomic scope" value="Eukaryota"/>
</dbReference>